<dbReference type="Proteomes" id="UP000321947">
    <property type="component" value="Unassembled WGS sequence"/>
</dbReference>
<comment type="caution">
    <text evidence="5">The sequence shown here is derived from an EMBL/GenBank/DDBJ whole genome shotgun (WGS) entry which is preliminary data.</text>
</comment>
<dbReference type="GO" id="GO:0016787">
    <property type="term" value="F:hydrolase activity"/>
    <property type="evidence" value="ECO:0007669"/>
    <property type="project" value="UniProtKB-KW"/>
</dbReference>
<dbReference type="Proteomes" id="UP000321393">
    <property type="component" value="Unassembled WGS sequence"/>
</dbReference>
<dbReference type="EMBL" id="SSTD01009720">
    <property type="protein sequence ID" value="TYK13878.1"/>
    <property type="molecule type" value="Genomic_DNA"/>
</dbReference>
<protein>
    <submittedName>
        <fullName evidence="5">Retrovirus-related Pol polyprotein from transposon TNT 1-94</fullName>
    </submittedName>
</protein>
<keyword evidence="2" id="KW-0378">Hydrolase</keyword>
<dbReference type="EMBL" id="SSTE01019034">
    <property type="protein sequence ID" value="KAA0037194.1"/>
    <property type="molecule type" value="Genomic_DNA"/>
</dbReference>
<dbReference type="InterPro" id="IPR013103">
    <property type="entry name" value="RVT_2"/>
</dbReference>
<dbReference type="AlphaFoldDB" id="A0A5A7T140"/>
<evidence type="ECO:0000259" key="4">
    <source>
        <dbReference type="Pfam" id="PF25597"/>
    </source>
</evidence>
<dbReference type="PANTHER" id="PTHR42648">
    <property type="entry name" value="TRANSPOSASE, PUTATIVE-RELATED"/>
    <property type="match status" value="1"/>
</dbReference>
<dbReference type="GO" id="GO:0046872">
    <property type="term" value="F:metal ion binding"/>
    <property type="evidence" value="ECO:0007669"/>
    <property type="project" value="UniProtKB-KW"/>
</dbReference>
<feature type="domain" description="Reverse transcriptase Ty1/copia-type" evidence="3">
    <location>
        <begin position="353"/>
        <end position="585"/>
    </location>
</feature>
<dbReference type="InterPro" id="IPR039537">
    <property type="entry name" value="Retrotran_Ty1/copia-like"/>
</dbReference>
<dbReference type="OrthoDB" id="1750165at2759"/>
<dbReference type="Pfam" id="PF07727">
    <property type="entry name" value="RVT_2"/>
    <property type="match status" value="1"/>
</dbReference>
<feature type="domain" description="Retroviral polymerase SH3-like" evidence="4">
    <location>
        <begin position="283"/>
        <end position="312"/>
    </location>
</feature>
<evidence type="ECO:0000313" key="8">
    <source>
        <dbReference type="Proteomes" id="UP000321947"/>
    </source>
</evidence>
<dbReference type="SUPFAM" id="SSF56672">
    <property type="entry name" value="DNA/RNA polymerases"/>
    <property type="match status" value="1"/>
</dbReference>
<evidence type="ECO:0000313" key="7">
    <source>
        <dbReference type="Proteomes" id="UP000321393"/>
    </source>
</evidence>
<dbReference type="InterPro" id="IPR036397">
    <property type="entry name" value="RNaseH_sf"/>
</dbReference>
<sequence>MQISNEKPSEITKGNQSAFFASLNNDQYSQLLNMMQAHLNSQQIDEISKKKTTYIAGDILIAKQLILKDVLYIPEFKYNLLSDKSVSKTIGRAELISDLYLLKVNDEKNKDCSIESAVLLCKASATTWHKPKQKRLSFPALNNVAGNIFDLHYDIWGPFKTQTHAGHTYFTTIVDDKSSFRSDNAPELNFREFFTKTETTHQFSCAYTPQQNAVVERKHQHLLNMARALMFQSNVPLTFWGECVLTAAYLINRTPMVLLSNNTLYTVLFNKTVDYGFIKTFGSLAYASTPTVYRNKFDPRARPCVFMGYPSGMSCSLKKDSHSNRSKKTTSTFHMTLLISSSYQAHYLITWKTKAINGSTKFKYKQDGTVDRYKARLVAKGYNQQKGIDFSDTFSPVVKIVTVKIFLALVASNNWSLTQMDINNAFLNGDLFEEVHMSLPLSYQTSQVPQKGKKLACKLNKSIYGFKQASRQWFLKFATALSSHGFHQSKSDYSLFTRGHGHDFVALLVYVDDILLTRSSLQIINSVKEVLKGHFKLKDLGQAKYFLGLELSRSQQGIMISQRKYYLQILEDTGFLEAEPATTPMDPNLKLLKNGGELLKEDDITSFVDADWGSCPDTIRSITGFCIFLEESIISWKSKKQATVSKSSAEA</sequence>
<dbReference type="Pfam" id="PF25597">
    <property type="entry name" value="SH3_retrovirus"/>
    <property type="match status" value="1"/>
</dbReference>
<evidence type="ECO:0000313" key="5">
    <source>
        <dbReference type="EMBL" id="KAA0037194.1"/>
    </source>
</evidence>
<dbReference type="InterPro" id="IPR012337">
    <property type="entry name" value="RNaseH-like_sf"/>
</dbReference>
<dbReference type="PANTHER" id="PTHR42648:SF31">
    <property type="entry name" value="RNA-DIRECTED DNA POLYMERASE"/>
    <property type="match status" value="1"/>
</dbReference>
<gene>
    <name evidence="6" type="ORF">E5676_scaffold832G00650</name>
    <name evidence="5" type="ORF">E6C27_scaffold379G001070</name>
</gene>
<organism evidence="5 7">
    <name type="scientific">Cucumis melo var. makuwa</name>
    <name type="common">Oriental melon</name>
    <dbReference type="NCBI Taxonomy" id="1194695"/>
    <lineage>
        <taxon>Eukaryota</taxon>
        <taxon>Viridiplantae</taxon>
        <taxon>Streptophyta</taxon>
        <taxon>Embryophyta</taxon>
        <taxon>Tracheophyta</taxon>
        <taxon>Spermatophyta</taxon>
        <taxon>Magnoliopsida</taxon>
        <taxon>eudicotyledons</taxon>
        <taxon>Gunneridae</taxon>
        <taxon>Pentapetalae</taxon>
        <taxon>rosids</taxon>
        <taxon>fabids</taxon>
        <taxon>Cucurbitales</taxon>
        <taxon>Cucurbitaceae</taxon>
        <taxon>Benincaseae</taxon>
        <taxon>Cucumis</taxon>
    </lineage>
</organism>
<dbReference type="InterPro" id="IPR057670">
    <property type="entry name" value="SH3_retrovirus"/>
</dbReference>
<keyword evidence="1" id="KW-0479">Metal-binding</keyword>
<dbReference type="InterPro" id="IPR043502">
    <property type="entry name" value="DNA/RNA_pol_sf"/>
</dbReference>
<evidence type="ECO:0000259" key="3">
    <source>
        <dbReference type="Pfam" id="PF07727"/>
    </source>
</evidence>
<proteinExistence type="predicted"/>
<name>A0A5A7T140_CUCMM</name>
<evidence type="ECO:0000256" key="2">
    <source>
        <dbReference type="ARBA" id="ARBA00022801"/>
    </source>
</evidence>
<dbReference type="GO" id="GO:0003676">
    <property type="term" value="F:nucleic acid binding"/>
    <property type="evidence" value="ECO:0007669"/>
    <property type="project" value="InterPro"/>
</dbReference>
<reference evidence="7 8" key="1">
    <citation type="submission" date="2019-08" db="EMBL/GenBank/DDBJ databases">
        <title>Draft genome sequences of two oriental melons (Cucumis melo L. var makuwa).</title>
        <authorList>
            <person name="Kwon S.-Y."/>
        </authorList>
    </citation>
    <scope>NUCLEOTIDE SEQUENCE [LARGE SCALE GENOMIC DNA]</scope>
    <source>
        <strain evidence="8">cv. Chang Bougi</strain>
        <strain evidence="7">cv. SW 3</strain>
        <tissue evidence="5">Leaf</tissue>
    </source>
</reference>
<evidence type="ECO:0000313" key="6">
    <source>
        <dbReference type="EMBL" id="TYK13878.1"/>
    </source>
</evidence>
<dbReference type="Gene3D" id="3.30.420.10">
    <property type="entry name" value="Ribonuclease H-like superfamily/Ribonuclease H"/>
    <property type="match status" value="1"/>
</dbReference>
<dbReference type="SUPFAM" id="SSF53098">
    <property type="entry name" value="Ribonuclease H-like"/>
    <property type="match status" value="1"/>
</dbReference>
<accession>A0A5A7T140</accession>
<dbReference type="CDD" id="cd09272">
    <property type="entry name" value="RNase_HI_RT_Ty1"/>
    <property type="match status" value="1"/>
</dbReference>
<evidence type="ECO:0000256" key="1">
    <source>
        <dbReference type="ARBA" id="ARBA00022723"/>
    </source>
</evidence>